<evidence type="ECO:0000313" key="2">
    <source>
        <dbReference type="EMBL" id="RYO91628.1"/>
    </source>
</evidence>
<protein>
    <submittedName>
        <fullName evidence="2">Uncharacterized protein</fullName>
    </submittedName>
</protein>
<accession>A0ABY0HEY2</accession>
<feature type="compositionally biased region" description="Basic residues" evidence="1">
    <location>
        <begin position="45"/>
        <end position="60"/>
    </location>
</feature>
<dbReference type="EMBL" id="QJNS01000038">
    <property type="protein sequence ID" value="RYO91628.1"/>
    <property type="molecule type" value="Genomic_DNA"/>
</dbReference>
<feature type="compositionally biased region" description="Polar residues" evidence="1">
    <location>
        <begin position="73"/>
        <end position="82"/>
    </location>
</feature>
<name>A0ABY0HEY2_9PEZI</name>
<evidence type="ECO:0000256" key="1">
    <source>
        <dbReference type="SAM" id="MobiDB-lite"/>
    </source>
</evidence>
<sequence length="88" mass="9294">MSDQPSYSTTNSGSQFQPLLHPPAPLSQGDDSSTVAHRASPVPRTRSKRSKSSKKKHKAKATSPVDLIGIGSQFDNATGSKSNADKSN</sequence>
<gene>
    <name evidence="2" type="ORF">DL762_002066</name>
</gene>
<feature type="region of interest" description="Disordered" evidence="1">
    <location>
        <begin position="1"/>
        <end position="88"/>
    </location>
</feature>
<organism evidence="2 3">
    <name type="scientific">Monosporascus cannonballus</name>
    <dbReference type="NCBI Taxonomy" id="155416"/>
    <lineage>
        <taxon>Eukaryota</taxon>
        <taxon>Fungi</taxon>
        <taxon>Dikarya</taxon>
        <taxon>Ascomycota</taxon>
        <taxon>Pezizomycotina</taxon>
        <taxon>Sordariomycetes</taxon>
        <taxon>Xylariomycetidae</taxon>
        <taxon>Xylariales</taxon>
        <taxon>Xylariales incertae sedis</taxon>
        <taxon>Monosporascus</taxon>
    </lineage>
</organism>
<reference evidence="2 3" key="1">
    <citation type="submission" date="2018-06" db="EMBL/GenBank/DDBJ databases">
        <title>Complete Genomes of Monosporascus.</title>
        <authorList>
            <person name="Robinson A.J."/>
            <person name="Natvig D.O."/>
        </authorList>
    </citation>
    <scope>NUCLEOTIDE SEQUENCE [LARGE SCALE GENOMIC DNA]</scope>
    <source>
        <strain evidence="2 3">CBS 609.92</strain>
    </source>
</reference>
<feature type="compositionally biased region" description="Polar residues" evidence="1">
    <location>
        <begin position="1"/>
        <end position="17"/>
    </location>
</feature>
<keyword evidence="3" id="KW-1185">Reference proteome</keyword>
<comment type="caution">
    <text evidence="2">The sequence shown here is derived from an EMBL/GenBank/DDBJ whole genome shotgun (WGS) entry which is preliminary data.</text>
</comment>
<dbReference type="Proteomes" id="UP000294003">
    <property type="component" value="Unassembled WGS sequence"/>
</dbReference>
<evidence type="ECO:0000313" key="3">
    <source>
        <dbReference type="Proteomes" id="UP000294003"/>
    </source>
</evidence>
<proteinExistence type="predicted"/>